<evidence type="ECO:0000256" key="7">
    <source>
        <dbReference type="PIRNR" id="PIRNR017179"/>
    </source>
</evidence>
<feature type="domain" description="TNase-like" evidence="9">
    <location>
        <begin position="84"/>
        <end position="223"/>
    </location>
</feature>
<evidence type="ECO:0000256" key="6">
    <source>
        <dbReference type="ARBA" id="ARBA00022737"/>
    </source>
</evidence>
<comment type="subcellular location">
    <subcellularLocation>
        <location evidence="1 7">Cytoplasm</location>
    </subcellularLocation>
</comment>
<evidence type="ECO:0000259" key="9">
    <source>
        <dbReference type="PROSITE" id="PS50830"/>
    </source>
</evidence>
<protein>
    <recommendedName>
        <fullName evidence="2">Probable endonuclease LCL3</fullName>
    </recommendedName>
    <alternativeName>
        <fullName evidence="3">Probable endonuclease lcl3</fullName>
    </alternativeName>
</protein>
<dbReference type="SUPFAM" id="SSF50199">
    <property type="entry name" value="Staphylococcal nuclease"/>
    <property type="match status" value="5"/>
</dbReference>
<gene>
    <name evidence="10" type="ORF">OnM2_043044</name>
</gene>
<dbReference type="GO" id="GO:0005829">
    <property type="term" value="C:cytosol"/>
    <property type="evidence" value="ECO:0007669"/>
    <property type="project" value="UniProtKB-UniRule"/>
</dbReference>
<feature type="domain" description="TNase-like" evidence="9">
    <location>
        <begin position="399"/>
        <end position="536"/>
    </location>
</feature>
<dbReference type="SMART" id="SM00318">
    <property type="entry name" value="SNc"/>
    <property type="match status" value="4"/>
</dbReference>
<dbReference type="Gene3D" id="2.30.30.140">
    <property type="match status" value="1"/>
</dbReference>
<dbReference type="InterPro" id="IPR016685">
    <property type="entry name" value="Silence_cplx_Nase-comp_TudorSN"/>
</dbReference>
<name>A0A420HVC8_9PEZI</name>
<feature type="domain" description="TNase-like" evidence="9">
    <location>
        <begin position="247"/>
        <end position="389"/>
    </location>
</feature>
<dbReference type="GO" id="GO:0004518">
    <property type="term" value="F:nuclease activity"/>
    <property type="evidence" value="ECO:0007669"/>
    <property type="project" value="TreeGrafter"/>
</dbReference>
<dbReference type="PANTHER" id="PTHR12302">
    <property type="entry name" value="EBNA2 BINDING PROTEIN P100"/>
    <property type="match status" value="1"/>
</dbReference>
<dbReference type="PROSITE" id="PS50304">
    <property type="entry name" value="TUDOR"/>
    <property type="match status" value="1"/>
</dbReference>
<dbReference type="EMBL" id="MCFK01004343">
    <property type="protein sequence ID" value="RKF61309.1"/>
    <property type="molecule type" value="Genomic_DNA"/>
</dbReference>
<dbReference type="GO" id="GO:0006402">
    <property type="term" value="P:mRNA catabolic process"/>
    <property type="evidence" value="ECO:0007669"/>
    <property type="project" value="UniProtKB-UniRule"/>
</dbReference>
<evidence type="ECO:0000256" key="1">
    <source>
        <dbReference type="ARBA" id="ARBA00004496"/>
    </source>
</evidence>
<dbReference type="FunFam" id="2.40.50.90:FF:000019">
    <property type="entry name" value="Transcription factor (Snd1/p100), putative"/>
    <property type="match status" value="1"/>
</dbReference>
<keyword evidence="11" id="KW-1185">Reference proteome</keyword>
<comment type="caution">
    <text evidence="10">The sequence shown here is derived from an EMBL/GenBank/DDBJ whole genome shotgun (WGS) entry which is preliminary data.</text>
</comment>
<keyword evidence="5" id="KW-0597">Phosphoprotein</keyword>
<keyword evidence="4 7" id="KW-0963">Cytoplasm</keyword>
<evidence type="ECO:0000313" key="10">
    <source>
        <dbReference type="EMBL" id="RKF61309.1"/>
    </source>
</evidence>
<reference evidence="10 11" key="1">
    <citation type="journal article" date="2018" name="BMC Genomics">
        <title>Comparative genome analyses reveal sequence features reflecting distinct modes of host-adaptation between dicot and monocot powdery mildew.</title>
        <authorList>
            <person name="Wu Y."/>
            <person name="Ma X."/>
            <person name="Pan Z."/>
            <person name="Kale S.D."/>
            <person name="Song Y."/>
            <person name="King H."/>
            <person name="Zhang Q."/>
            <person name="Presley C."/>
            <person name="Deng X."/>
            <person name="Wei C.I."/>
            <person name="Xiao S."/>
        </authorList>
    </citation>
    <scope>NUCLEOTIDE SEQUENCE [LARGE SCALE GENOMIC DNA]</scope>
    <source>
        <strain evidence="10">UMSG2</strain>
    </source>
</reference>
<evidence type="ECO:0000256" key="4">
    <source>
        <dbReference type="ARBA" id="ARBA00022490"/>
    </source>
</evidence>
<accession>A0A420HVC8</accession>
<dbReference type="GO" id="GO:0003723">
    <property type="term" value="F:RNA binding"/>
    <property type="evidence" value="ECO:0007669"/>
    <property type="project" value="UniProtKB-UniRule"/>
</dbReference>
<proteinExistence type="predicted"/>
<dbReference type="GO" id="GO:0031047">
    <property type="term" value="P:regulatory ncRNA-mediated gene silencing"/>
    <property type="evidence" value="ECO:0007669"/>
    <property type="project" value="UniProtKB-UniRule"/>
</dbReference>
<dbReference type="Proteomes" id="UP000286134">
    <property type="component" value="Unassembled WGS sequence"/>
</dbReference>
<dbReference type="Gene3D" id="2.40.50.90">
    <property type="match status" value="5"/>
</dbReference>
<feature type="domain" description="Tudor" evidence="8">
    <location>
        <begin position="776"/>
        <end position="836"/>
    </location>
</feature>
<dbReference type="STRING" id="212602.A0A420HVC8"/>
<dbReference type="AlphaFoldDB" id="A0A420HVC8"/>
<dbReference type="Pfam" id="PF00567">
    <property type="entry name" value="TUDOR"/>
    <property type="match status" value="1"/>
</dbReference>
<dbReference type="GO" id="GO:0031332">
    <property type="term" value="C:RNAi effector complex"/>
    <property type="evidence" value="ECO:0007669"/>
    <property type="project" value="InterPro"/>
</dbReference>
<dbReference type="Pfam" id="PF00565">
    <property type="entry name" value="SNase"/>
    <property type="match status" value="3"/>
</dbReference>
<dbReference type="OrthoDB" id="10023235at2759"/>
<evidence type="ECO:0000259" key="8">
    <source>
        <dbReference type="PROSITE" id="PS50304"/>
    </source>
</evidence>
<evidence type="ECO:0000256" key="3">
    <source>
        <dbReference type="ARBA" id="ARBA00014651"/>
    </source>
</evidence>
<dbReference type="PANTHER" id="PTHR12302:SF2">
    <property type="entry name" value="STAPHYLOCOCCAL NUCLEASE DOMAIN-CONTAINING PROTEIN 1"/>
    <property type="match status" value="1"/>
</dbReference>
<dbReference type="InterPro" id="IPR016071">
    <property type="entry name" value="Staphylococal_nuclease_OB-fold"/>
</dbReference>
<dbReference type="GO" id="GO:0005634">
    <property type="term" value="C:nucleus"/>
    <property type="evidence" value="ECO:0007669"/>
    <property type="project" value="TreeGrafter"/>
</dbReference>
<dbReference type="PROSITE" id="PS50830">
    <property type="entry name" value="TNASE_3"/>
    <property type="match status" value="4"/>
</dbReference>
<dbReference type="InterPro" id="IPR035437">
    <property type="entry name" value="SNase_OB-fold_sf"/>
</dbReference>
<evidence type="ECO:0000313" key="11">
    <source>
        <dbReference type="Proteomes" id="UP000286134"/>
    </source>
</evidence>
<dbReference type="InterPro" id="IPR002999">
    <property type="entry name" value="Tudor"/>
</dbReference>
<keyword evidence="6" id="KW-0677">Repeat</keyword>
<evidence type="ECO:0000256" key="2">
    <source>
        <dbReference type="ARBA" id="ARBA00013404"/>
    </source>
</evidence>
<sequence>MPVHSIKTERNVRVDYCGANSPSKTSDSQASFSSQTFANIIEPFPAPKNKVITQDTINSLSASRQTTRADKIVTQSPATSFKMPVNQAKVKSVLSGDSLVLTAIGNPRSERILYLPYVTSPHFRKEGEELWAYESRDALRQLVVGKLIQFDIIYTISSTKREYGVVYLQDGTRLPEKMLELGWLKLRDDAGKKEDSIEVQQHIDQLYAIEAKARSENLGMFQNDVKQINVKHDLGNPETFLQSWKGKSVDGLVERVLSGDRLLMRLLLSPTEHAQVMILVAGIRAPNIDRINSTTNQLQAGEEYGNEAKNFVEERLLQRTVKVHIAGLSPQNLLIASIMHPRGSIAKFLLEAGLARCADFHSTLLGTEMAPLREAEKKAQLARRGLYKDHVSKNVGLNQNVEAQVTRILSPDIIFVKDRAGVEKRISFSSVRGPRPTDPAESPFRDEAKEFLRKRIIGKNIRMSIDGSRPATEEYNSKDVATVTLNNKNIGLIMVQEGWGSVIRHRRDDTDRAPNYDELLAVQEKAKEEKKGMWSGSPAKAKQFVDVSETLQKAKFQIGALQRQKKIPAVVDYVKSGSRFVILVPRENIKLNLVLGGIRAPKSARNPTDKSEPFGQEAHDLAVKRLTQRDVEINVHSLDKVGGFIGELFINKESFGKILVEEGYAAVHEYSAEQIGNSTELLAAQRRSQESRKGLWIDWDPSKDVDEEKTSPINENESQLIQREKDYRDVMITHIAENCSLKLQIIGTGTAALETMMNQFRAFHSNPANSKGLPGPPKTGEYVAAKFSEDGQWYRARIRSNDRSSKIAEVVYIDYGNSEKIAWSFLRPLSQEQFSPKKLRPQAQDAILSLLQFPSNKDYLLDAVQYLTEITDGKQLVANIDYTAPDGILYITLFDPNYSEKLTDSINTEMVAAGHAMVPTKLKAWERSFGDVLKTLQVKEEEAIQSRRGLWEYGDLRDD</sequence>
<dbReference type="FunFam" id="2.30.30.140:FF:000018">
    <property type="entry name" value="Serine/threonine-protein kinase 31"/>
    <property type="match status" value="1"/>
</dbReference>
<dbReference type="FunFam" id="2.40.50.90:FF:000010">
    <property type="entry name" value="Ribonuclease"/>
    <property type="match status" value="1"/>
</dbReference>
<evidence type="ECO:0000256" key="5">
    <source>
        <dbReference type="ARBA" id="ARBA00022553"/>
    </source>
</evidence>
<feature type="domain" description="TNase-like" evidence="9">
    <location>
        <begin position="565"/>
        <end position="698"/>
    </location>
</feature>
<organism evidence="10 11">
    <name type="scientific">Erysiphe neolycopersici</name>
    <dbReference type="NCBI Taxonomy" id="212602"/>
    <lineage>
        <taxon>Eukaryota</taxon>
        <taxon>Fungi</taxon>
        <taxon>Dikarya</taxon>
        <taxon>Ascomycota</taxon>
        <taxon>Pezizomycotina</taxon>
        <taxon>Leotiomycetes</taxon>
        <taxon>Erysiphales</taxon>
        <taxon>Erysiphaceae</taxon>
        <taxon>Erysiphe</taxon>
    </lineage>
</organism>
<dbReference type="SUPFAM" id="SSF63748">
    <property type="entry name" value="Tudor/PWWP/MBT"/>
    <property type="match status" value="1"/>
</dbReference>
<dbReference type="SMART" id="SM00333">
    <property type="entry name" value="TUDOR"/>
    <property type="match status" value="1"/>
</dbReference>
<dbReference type="FunFam" id="2.40.50.90:FF:000030">
    <property type="entry name" value="Transcription factor (Snd1/p100), putative"/>
    <property type="match status" value="1"/>
</dbReference>
<dbReference type="PIRSF" id="PIRSF017179">
    <property type="entry name" value="RISC-Tudor-SN"/>
    <property type="match status" value="1"/>
</dbReference>